<evidence type="ECO:0000256" key="6">
    <source>
        <dbReference type="SAM" id="Phobius"/>
    </source>
</evidence>
<feature type="transmembrane region" description="Helical" evidence="6">
    <location>
        <begin position="106"/>
        <end position="123"/>
    </location>
</feature>
<evidence type="ECO:0000256" key="4">
    <source>
        <dbReference type="ARBA" id="ARBA00022989"/>
    </source>
</evidence>
<feature type="transmembrane region" description="Helical" evidence="6">
    <location>
        <begin position="174"/>
        <end position="200"/>
    </location>
</feature>
<dbReference type="PANTHER" id="PTHR10010">
    <property type="entry name" value="SOLUTE CARRIER FAMILY 34 SODIUM PHOSPHATE , MEMBER 2-RELATED"/>
    <property type="match status" value="1"/>
</dbReference>
<feature type="transmembrane region" description="Helical" evidence="6">
    <location>
        <begin position="6"/>
        <end position="27"/>
    </location>
</feature>
<dbReference type="GO" id="GO:0005886">
    <property type="term" value="C:plasma membrane"/>
    <property type="evidence" value="ECO:0007669"/>
    <property type="project" value="UniProtKB-SubCell"/>
</dbReference>
<evidence type="ECO:0000256" key="2">
    <source>
        <dbReference type="ARBA" id="ARBA00022475"/>
    </source>
</evidence>
<keyword evidence="2" id="KW-1003">Cell membrane</keyword>
<dbReference type="GO" id="GO:0005436">
    <property type="term" value="F:sodium:phosphate symporter activity"/>
    <property type="evidence" value="ECO:0007669"/>
    <property type="project" value="InterPro"/>
</dbReference>
<protein>
    <submittedName>
        <fullName evidence="8">Sodium:phosphate symporter</fullName>
    </submittedName>
</protein>
<keyword evidence="9" id="KW-1185">Reference proteome</keyword>
<name>A0A9W6G209_9BACT</name>
<evidence type="ECO:0000313" key="9">
    <source>
        <dbReference type="Proteomes" id="UP001144352"/>
    </source>
</evidence>
<dbReference type="PANTHER" id="PTHR10010:SF46">
    <property type="entry name" value="SODIUM-DEPENDENT PHOSPHATE TRANSPORT PROTEIN 2B"/>
    <property type="match status" value="1"/>
</dbReference>
<dbReference type="EMBL" id="BSDS01000002">
    <property type="protein sequence ID" value="GLI39026.1"/>
    <property type="molecule type" value="Genomic_DNA"/>
</dbReference>
<organism evidence="8 9">
    <name type="scientific">Geobacter hydrogenophilus</name>
    <dbReference type="NCBI Taxonomy" id="40983"/>
    <lineage>
        <taxon>Bacteria</taxon>
        <taxon>Pseudomonadati</taxon>
        <taxon>Thermodesulfobacteriota</taxon>
        <taxon>Desulfuromonadia</taxon>
        <taxon>Geobacterales</taxon>
        <taxon>Geobacteraceae</taxon>
        <taxon>Geobacter</taxon>
    </lineage>
</organism>
<sequence length="543" mass="59050">MTILYVLEALGGLGLFILGMKIMTEGLQKLAGDRFRRTLERIAGNRLAAALLGSSLSSLLQSSSAACIITIGFVNAGLISLYQALGILLGTGIGTTLAAQFIAFKITSFALPAIFIGVALRFFVRRRRWVNAGELLLGAGLLFLGLRVMEANLQPLQQNAIIFGHDTFLISKHLTAVLFGALLTLLVQSGSTTIGIVMALAGSGLVSFETGAAMVIGELVGTSVITAVASIGGTLEAKRAVFFYFVINIFAVTVVMLFFPAFIQFVVTLSPANLSSSASVSRVLANTHTVFSILSACIFLPLIGFFARSAPRIIPGSERASSVEARTVFIDNRVINTPPIALLQARNELRRMAGITRTMYDEMVEQFFRYDAKKSTAIAQKENTIDIIQRDLSDFLVTLSRQPLPPEESMDIPVMLQLISELEHVADQSEAILDYLRKKKEEKLLFSTTAMHEIRNLARKAEEMVALAVETIETPAADAIEKGRGLRDEVVQMREAMLNGHIKRLSTGKCTVRAGIIYADMISAFAKVADSCLTIIETRREFT</sequence>
<proteinExistence type="predicted"/>
<evidence type="ECO:0000256" key="3">
    <source>
        <dbReference type="ARBA" id="ARBA00022692"/>
    </source>
</evidence>
<feature type="transmembrane region" description="Helical" evidence="6">
    <location>
        <begin position="242"/>
        <end position="267"/>
    </location>
</feature>
<keyword evidence="5 6" id="KW-0472">Membrane</keyword>
<evidence type="ECO:0000259" key="7">
    <source>
        <dbReference type="Pfam" id="PF01895"/>
    </source>
</evidence>
<dbReference type="GO" id="GO:0044341">
    <property type="term" value="P:sodium-dependent phosphate transport"/>
    <property type="evidence" value="ECO:0007669"/>
    <property type="project" value="InterPro"/>
</dbReference>
<comment type="caution">
    <text evidence="8">The sequence shown here is derived from an EMBL/GenBank/DDBJ whole genome shotgun (WGS) entry which is preliminary data.</text>
</comment>
<dbReference type="AlphaFoldDB" id="A0A9W6G209"/>
<dbReference type="Pfam" id="PF02690">
    <property type="entry name" value="Na_Pi_cotrans"/>
    <property type="match status" value="2"/>
</dbReference>
<accession>A0A9W6G209</accession>
<reference evidence="8" key="1">
    <citation type="submission" date="2022-12" db="EMBL/GenBank/DDBJ databases">
        <title>Reference genome sequencing for broad-spectrum identification of bacterial and archaeal isolates by mass spectrometry.</title>
        <authorList>
            <person name="Sekiguchi Y."/>
            <person name="Tourlousse D.M."/>
        </authorList>
    </citation>
    <scope>NUCLEOTIDE SEQUENCE</scope>
    <source>
        <strain evidence="8">H2</strain>
    </source>
</reference>
<dbReference type="InterPro" id="IPR026022">
    <property type="entry name" value="PhoU_dom"/>
</dbReference>
<dbReference type="InterPro" id="IPR003841">
    <property type="entry name" value="Na/Pi_transpt"/>
</dbReference>
<evidence type="ECO:0000256" key="5">
    <source>
        <dbReference type="ARBA" id="ARBA00023136"/>
    </source>
</evidence>
<dbReference type="InterPro" id="IPR038078">
    <property type="entry name" value="PhoU-like_sf"/>
</dbReference>
<dbReference type="NCBIfam" id="NF037997">
    <property type="entry name" value="Na_Pi_symport"/>
    <property type="match status" value="1"/>
</dbReference>
<dbReference type="RefSeq" id="WP_214185345.1">
    <property type="nucleotide sequence ID" value="NZ_BSDS01000002.1"/>
</dbReference>
<feature type="transmembrane region" description="Helical" evidence="6">
    <location>
        <begin position="287"/>
        <end position="307"/>
    </location>
</feature>
<gene>
    <name evidence="8" type="ORF">GHYDROH2_25270</name>
</gene>
<feature type="domain" description="PhoU" evidence="7">
    <location>
        <begin position="349"/>
        <end position="434"/>
    </location>
</feature>
<keyword evidence="3 6" id="KW-0812">Transmembrane</keyword>
<evidence type="ECO:0000313" key="8">
    <source>
        <dbReference type="EMBL" id="GLI39026.1"/>
    </source>
</evidence>
<dbReference type="Proteomes" id="UP001144352">
    <property type="component" value="Unassembled WGS sequence"/>
</dbReference>
<dbReference type="Gene3D" id="1.20.58.220">
    <property type="entry name" value="Phosphate transport system protein phou homolog 2, domain 2"/>
    <property type="match status" value="1"/>
</dbReference>
<comment type="subcellular location">
    <subcellularLocation>
        <location evidence="1">Cell membrane</location>
        <topology evidence="1">Multi-pass membrane protein</topology>
    </subcellularLocation>
</comment>
<feature type="transmembrane region" description="Helical" evidence="6">
    <location>
        <begin position="212"/>
        <end position="235"/>
    </location>
</feature>
<keyword evidence="4 6" id="KW-1133">Transmembrane helix</keyword>
<dbReference type="Pfam" id="PF01895">
    <property type="entry name" value="PhoU"/>
    <property type="match status" value="1"/>
</dbReference>
<evidence type="ECO:0000256" key="1">
    <source>
        <dbReference type="ARBA" id="ARBA00004651"/>
    </source>
</evidence>
<dbReference type="SUPFAM" id="SSF109755">
    <property type="entry name" value="PhoU-like"/>
    <property type="match status" value="1"/>
</dbReference>